<evidence type="ECO:0000313" key="2">
    <source>
        <dbReference type="EMBL" id="GGN62509.1"/>
    </source>
</evidence>
<dbReference type="EMBL" id="BMLK01000048">
    <property type="protein sequence ID" value="GGN62509.1"/>
    <property type="molecule type" value="Genomic_DNA"/>
</dbReference>
<accession>A0ABQ2K0P1</accession>
<gene>
    <name evidence="2" type="ORF">GCM10011349_46260</name>
</gene>
<evidence type="ECO:0000313" key="3">
    <source>
        <dbReference type="Proteomes" id="UP000605099"/>
    </source>
</evidence>
<organism evidence="2 3">
    <name type="scientific">Novosphingobium indicum</name>
    <dbReference type="NCBI Taxonomy" id="462949"/>
    <lineage>
        <taxon>Bacteria</taxon>
        <taxon>Pseudomonadati</taxon>
        <taxon>Pseudomonadota</taxon>
        <taxon>Alphaproteobacteria</taxon>
        <taxon>Sphingomonadales</taxon>
        <taxon>Sphingomonadaceae</taxon>
        <taxon>Novosphingobium</taxon>
    </lineage>
</organism>
<dbReference type="RefSeq" id="WP_188823763.1">
    <property type="nucleotide sequence ID" value="NZ_BMLK01000048.1"/>
</dbReference>
<dbReference type="Proteomes" id="UP000605099">
    <property type="component" value="Unassembled WGS sequence"/>
</dbReference>
<sequence>MADYNEQVNRHWDEWTAETGQDSGDPDDFIDWAMSKGKLAMRPQDVRRVMRKQVTQALRQAKRFDEEGGFTYRAKQSVTLFENGVETKHYFDTDTGGTPTKRQRSVRQRREAIAHDVYRAHCDVERMNKNFPDDPQLRFHLEFQDDVAELRAAEQADRDKGKDVA</sequence>
<name>A0ABQ2K0P1_9SPHN</name>
<feature type="region of interest" description="Disordered" evidence="1">
    <location>
        <begin position="1"/>
        <end position="27"/>
    </location>
</feature>
<evidence type="ECO:0000256" key="1">
    <source>
        <dbReference type="SAM" id="MobiDB-lite"/>
    </source>
</evidence>
<protein>
    <submittedName>
        <fullName evidence="2">Uncharacterized protein</fullName>
    </submittedName>
</protein>
<keyword evidence="3" id="KW-1185">Reference proteome</keyword>
<comment type="caution">
    <text evidence="2">The sequence shown here is derived from an EMBL/GenBank/DDBJ whole genome shotgun (WGS) entry which is preliminary data.</text>
</comment>
<proteinExistence type="predicted"/>
<reference evidence="3" key="1">
    <citation type="journal article" date="2019" name="Int. J. Syst. Evol. Microbiol.">
        <title>The Global Catalogue of Microorganisms (GCM) 10K type strain sequencing project: providing services to taxonomists for standard genome sequencing and annotation.</title>
        <authorList>
            <consortium name="The Broad Institute Genomics Platform"/>
            <consortium name="The Broad Institute Genome Sequencing Center for Infectious Disease"/>
            <person name="Wu L."/>
            <person name="Ma J."/>
        </authorList>
    </citation>
    <scope>NUCLEOTIDE SEQUENCE [LARGE SCALE GENOMIC DNA]</scope>
    <source>
        <strain evidence="3">CGMCC 1.6784</strain>
    </source>
</reference>